<gene>
    <name evidence="1" type="ORF">BWI95_15230</name>
</gene>
<organism evidence="1 2">
    <name type="scientific">Kosakonia cowanii JCM 10956 = DSM 18146</name>
    <dbReference type="NCBI Taxonomy" id="1300165"/>
    <lineage>
        <taxon>Bacteria</taxon>
        <taxon>Pseudomonadati</taxon>
        <taxon>Pseudomonadota</taxon>
        <taxon>Gammaproteobacteria</taxon>
        <taxon>Enterobacterales</taxon>
        <taxon>Enterobacteriaceae</taxon>
        <taxon>Kosakonia</taxon>
    </lineage>
</organism>
<dbReference type="Gene3D" id="2.10.70.10">
    <property type="entry name" value="Complement Module, domain 1"/>
    <property type="match status" value="1"/>
</dbReference>
<dbReference type="KEGG" id="kco:BWI95_15230"/>
<dbReference type="RefSeq" id="WP_054802874.1">
    <property type="nucleotide sequence ID" value="NZ_CP019445.1"/>
</dbReference>
<keyword evidence="2" id="KW-1185">Reference proteome</keyword>
<dbReference type="InterPro" id="IPR019600">
    <property type="entry name" value="Hemin_uptake_protein_HemP"/>
</dbReference>
<dbReference type="Pfam" id="PF10636">
    <property type="entry name" value="hemP"/>
    <property type="match status" value="1"/>
</dbReference>
<evidence type="ECO:0000313" key="1">
    <source>
        <dbReference type="EMBL" id="APZ06302.1"/>
    </source>
</evidence>
<name>A0A807LM09_9ENTR</name>
<proteinExistence type="predicted"/>
<dbReference type="Proteomes" id="UP000187148">
    <property type="component" value="Chromosome"/>
</dbReference>
<dbReference type="AlphaFoldDB" id="A0A807LM09"/>
<protein>
    <submittedName>
        <fullName evidence="1">Hemin uptake protein HemP</fullName>
    </submittedName>
</protein>
<accession>A0A807LM09</accession>
<reference evidence="1 2" key="1">
    <citation type="submission" date="2017-01" db="EMBL/GenBank/DDBJ databases">
        <authorList>
            <person name="Cao J.-M."/>
        </authorList>
    </citation>
    <scope>NUCLEOTIDE SEQUENCE [LARGE SCALE GENOMIC DNA]</scope>
    <source>
        <strain evidence="1 2">888-76</strain>
    </source>
</reference>
<sequence>MILIVDLPLSATLSMDSSATPTSPHEKPDQIHADDRHITSQALLGEQRRIVIEHNGQRYLLRETHAGKLILTK</sequence>
<evidence type="ECO:0000313" key="2">
    <source>
        <dbReference type="Proteomes" id="UP000187148"/>
    </source>
</evidence>
<dbReference type="EMBL" id="CP019445">
    <property type="protein sequence ID" value="APZ06302.1"/>
    <property type="molecule type" value="Genomic_DNA"/>
</dbReference>